<dbReference type="SUPFAM" id="SSF56436">
    <property type="entry name" value="C-type lectin-like"/>
    <property type="match status" value="1"/>
</dbReference>
<dbReference type="InterPro" id="IPR005532">
    <property type="entry name" value="SUMF_dom"/>
</dbReference>
<dbReference type="InterPro" id="IPR042095">
    <property type="entry name" value="SUMF_sf"/>
</dbReference>
<dbReference type="InterPro" id="IPR051043">
    <property type="entry name" value="Sulfatase_Mod_Factor_Kinase"/>
</dbReference>
<keyword evidence="4" id="KW-1185">Reference proteome</keyword>
<feature type="domain" description="Sulfatase-modifying factor enzyme-like" evidence="2">
    <location>
        <begin position="40"/>
        <end position="284"/>
    </location>
</feature>
<dbReference type="PANTHER" id="PTHR23150:SF35">
    <property type="entry name" value="BLL6746 PROTEIN"/>
    <property type="match status" value="1"/>
</dbReference>
<dbReference type="Proteomes" id="UP001589891">
    <property type="component" value="Unassembled WGS sequence"/>
</dbReference>
<name>A0ABV6SN57_AZOPA</name>
<dbReference type="Gene3D" id="3.90.1580.10">
    <property type="entry name" value="paralog of FGE (formylglycine-generating enzyme)"/>
    <property type="match status" value="1"/>
</dbReference>
<evidence type="ECO:0000259" key="2">
    <source>
        <dbReference type="Pfam" id="PF03781"/>
    </source>
</evidence>
<evidence type="ECO:0000313" key="4">
    <source>
        <dbReference type="Proteomes" id="UP001589891"/>
    </source>
</evidence>
<protein>
    <submittedName>
        <fullName evidence="3">Formylglycine-generating enzyme family protein</fullName>
    </submittedName>
</protein>
<evidence type="ECO:0000313" key="3">
    <source>
        <dbReference type="EMBL" id="MFC0710531.1"/>
    </source>
</evidence>
<dbReference type="PANTHER" id="PTHR23150">
    <property type="entry name" value="SULFATASE MODIFYING FACTOR 1, 2"/>
    <property type="match status" value="1"/>
</dbReference>
<proteinExistence type="predicted"/>
<dbReference type="RefSeq" id="WP_376946730.1">
    <property type="nucleotide sequence ID" value="NZ_CP171449.1"/>
</dbReference>
<reference evidence="3 4" key="1">
    <citation type="submission" date="2024-09" db="EMBL/GenBank/DDBJ databases">
        <authorList>
            <person name="Sun Q."/>
            <person name="Mori K."/>
        </authorList>
    </citation>
    <scope>NUCLEOTIDE SEQUENCE [LARGE SCALE GENOMIC DNA]</scope>
    <source>
        <strain evidence="3 4">NCAIM B.01794</strain>
    </source>
</reference>
<evidence type="ECO:0000256" key="1">
    <source>
        <dbReference type="SAM" id="SignalP"/>
    </source>
</evidence>
<dbReference type="Pfam" id="PF03781">
    <property type="entry name" value="FGE-sulfatase"/>
    <property type="match status" value="1"/>
</dbReference>
<feature type="chain" id="PRO_5047066682" evidence="1">
    <location>
        <begin position="24"/>
        <end position="296"/>
    </location>
</feature>
<comment type="caution">
    <text evidence="3">The sequence shown here is derived from an EMBL/GenBank/DDBJ whole genome shotgun (WGS) entry which is preliminary data.</text>
</comment>
<gene>
    <name evidence="3" type="ORF">ACFFGX_13565</name>
</gene>
<accession>A0ABV6SN57</accession>
<dbReference type="InterPro" id="IPR016187">
    <property type="entry name" value="CTDL_fold"/>
</dbReference>
<sequence>MSRSSLSITFSSVFLYFVGGANASETEYLAGTVFKDCERCPEMVVLPAGEFIMGSSGVEAGHQPDESPQHKVTFEHPFAISRFYVTAAEWDAYAQETNVKLKDGDTRPGRECLAGKPRYPQGPRQPAVCVDYNDTKGYIDWLARKTGQPYRMISEAEREYAARAGSTGPFPYPVDETTFNISRHANTIGSADGFEFTSPVNSFPPNAFGVYDTHGNVWEWVADCLNPDYQGAPTDGSAWMQGDCSSHIIRGNDWISIPVFSRSANRNSRHFKDRGDWIGFRVAKPLSTAKQVERKE</sequence>
<keyword evidence="1" id="KW-0732">Signal</keyword>
<feature type="signal peptide" evidence="1">
    <location>
        <begin position="1"/>
        <end position="23"/>
    </location>
</feature>
<dbReference type="EMBL" id="JBHLSS010000082">
    <property type="protein sequence ID" value="MFC0710531.1"/>
    <property type="molecule type" value="Genomic_DNA"/>
</dbReference>
<organism evidence="3 4">
    <name type="scientific">Azorhizophilus paspali</name>
    <name type="common">Azotobacter paspali</name>
    <dbReference type="NCBI Taxonomy" id="69963"/>
    <lineage>
        <taxon>Bacteria</taxon>
        <taxon>Pseudomonadati</taxon>
        <taxon>Pseudomonadota</taxon>
        <taxon>Gammaproteobacteria</taxon>
        <taxon>Pseudomonadales</taxon>
        <taxon>Pseudomonadaceae</taxon>
        <taxon>Azorhizophilus</taxon>
    </lineage>
</organism>